<reference evidence="1" key="2">
    <citation type="journal article" date="2015" name="Data Brief">
        <title>Shoot transcriptome of the giant reed, Arundo donax.</title>
        <authorList>
            <person name="Barrero R.A."/>
            <person name="Guerrero F.D."/>
            <person name="Moolhuijzen P."/>
            <person name="Goolsby J.A."/>
            <person name="Tidwell J."/>
            <person name="Bellgard S.E."/>
            <person name="Bellgard M.I."/>
        </authorList>
    </citation>
    <scope>NUCLEOTIDE SEQUENCE</scope>
    <source>
        <tissue evidence="1">Shoot tissue taken approximately 20 cm above the soil surface</tissue>
    </source>
</reference>
<name>A0A0A9C9Z0_ARUDO</name>
<reference evidence="1" key="1">
    <citation type="submission" date="2014-09" db="EMBL/GenBank/DDBJ databases">
        <authorList>
            <person name="Magalhaes I.L.F."/>
            <person name="Oliveira U."/>
            <person name="Santos F.R."/>
            <person name="Vidigal T.H.D.A."/>
            <person name="Brescovit A.D."/>
            <person name="Santos A.J."/>
        </authorList>
    </citation>
    <scope>NUCLEOTIDE SEQUENCE</scope>
    <source>
        <tissue evidence="1">Shoot tissue taken approximately 20 cm above the soil surface</tissue>
    </source>
</reference>
<evidence type="ECO:0000313" key="1">
    <source>
        <dbReference type="EMBL" id="JAD70205.1"/>
    </source>
</evidence>
<organism evidence="1">
    <name type="scientific">Arundo donax</name>
    <name type="common">Giant reed</name>
    <name type="synonym">Donax arundinaceus</name>
    <dbReference type="NCBI Taxonomy" id="35708"/>
    <lineage>
        <taxon>Eukaryota</taxon>
        <taxon>Viridiplantae</taxon>
        <taxon>Streptophyta</taxon>
        <taxon>Embryophyta</taxon>
        <taxon>Tracheophyta</taxon>
        <taxon>Spermatophyta</taxon>
        <taxon>Magnoliopsida</taxon>
        <taxon>Liliopsida</taxon>
        <taxon>Poales</taxon>
        <taxon>Poaceae</taxon>
        <taxon>PACMAD clade</taxon>
        <taxon>Arundinoideae</taxon>
        <taxon>Arundineae</taxon>
        <taxon>Arundo</taxon>
    </lineage>
</organism>
<protein>
    <submittedName>
        <fullName evidence="1">Uncharacterized protein</fullName>
    </submittedName>
</protein>
<dbReference type="EMBL" id="GBRH01227690">
    <property type="protein sequence ID" value="JAD70205.1"/>
    <property type="molecule type" value="Transcribed_RNA"/>
</dbReference>
<dbReference type="AlphaFoldDB" id="A0A0A9C9Z0"/>
<proteinExistence type="predicted"/>
<accession>A0A0A9C9Z0</accession>
<sequence length="55" mass="6629">MDPQVWVEREKVKEDDNIRLSQPFYEEEVKRAVFEMEKNTAPGSNHIPIEFYQKC</sequence>